<evidence type="ECO:0000256" key="1">
    <source>
        <dbReference type="SAM" id="Phobius"/>
    </source>
</evidence>
<dbReference type="Proteomes" id="UP001147653">
    <property type="component" value="Unassembled WGS sequence"/>
</dbReference>
<name>A0A9X3N7N5_9ACTN</name>
<comment type="caution">
    <text evidence="2">The sequence shown here is derived from an EMBL/GenBank/DDBJ whole genome shotgun (WGS) entry which is preliminary data.</text>
</comment>
<gene>
    <name evidence="2" type="ORF">OJ997_11925</name>
</gene>
<feature type="transmembrane region" description="Helical" evidence="1">
    <location>
        <begin position="35"/>
        <end position="55"/>
    </location>
</feature>
<dbReference type="RefSeq" id="WP_270025318.1">
    <property type="nucleotide sequence ID" value="NZ_JAPDDP010000018.1"/>
</dbReference>
<sequence length="91" mass="9798">MERLRQIGTVIGCVWGGGILGRLISDWILGLDRGWVRATVIVFMLIGLAIGISAARELEPWNARDRRDAKIGWGIVLAFVALIAVSAVVAG</sequence>
<accession>A0A9X3N7N5</accession>
<feature type="transmembrane region" description="Helical" evidence="1">
    <location>
        <begin position="71"/>
        <end position="90"/>
    </location>
</feature>
<feature type="transmembrane region" description="Helical" evidence="1">
    <location>
        <begin position="7"/>
        <end position="29"/>
    </location>
</feature>
<reference evidence="2" key="1">
    <citation type="submission" date="2022-10" db="EMBL/GenBank/DDBJ databases">
        <title>The WGS of Solirubrobacter phytolaccae KCTC 29190.</title>
        <authorList>
            <person name="Jiang Z."/>
        </authorList>
    </citation>
    <scope>NUCLEOTIDE SEQUENCE</scope>
    <source>
        <strain evidence="2">KCTC 29190</strain>
    </source>
</reference>
<organism evidence="2 3">
    <name type="scientific">Solirubrobacter phytolaccae</name>
    <dbReference type="NCBI Taxonomy" id="1404360"/>
    <lineage>
        <taxon>Bacteria</taxon>
        <taxon>Bacillati</taxon>
        <taxon>Actinomycetota</taxon>
        <taxon>Thermoleophilia</taxon>
        <taxon>Solirubrobacterales</taxon>
        <taxon>Solirubrobacteraceae</taxon>
        <taxon>Solirubrobacter</taxon>
    </lineage>
</organism>
<keyword evidence="1" id="KW-0472">Membrane</keyword>
<keyword evidence="1" id="KW-0812">Transmembrane</keyword>
<evidence type="ECO:0000313" key="3">
    <source>
        <dbReference type="Proteomes" id="UP001147653"/>
    </source>
</evidence>
<protein>
    <submittedName>
        <fullName evidence="2">Uncharacterized protein</fullName>
    </submittedName>
</protein>
<keyword evidence="1" id="KW-1133">Transmembrane helix</keyword>
<keyword evidence="3" id="KW-1185">Reference proteome</keyword>
<proteinExistence type="predicted"/>
<dbReference type="EMBL" id="JAPDDP010000018">
    <property type="protein sequence ID" value="MDA0181006.1"/>
    <property type="molecule type" value="Genomic_DNA"/>
</dbReference>
<evidence type="ECO:0000313" key="2">
    <source>
        <dbReference type="EMBL" id="MDA0181006.1"/>
    </source>
</evidence>
<dbReference type="AlphaFoldDB" id="A0A9X3N7N5"/>